<reference evidence="11" key="2">
    <citation type="submission" date="2019-01" db="UniProtKB">
        <authorList>
            <consortium name="EnsemblPlants"/>
        </authorList>
    </citation>
    <scope>IDENTIFICATION</scope>
    <source>
        <strain evidence="11">cv. Heinz 1706</strain>
    </source>
</reference>
<dbReference type="InterPro" id="IPR057080">
    <property type="entry name" value="PH_SMPa"/>
</dbReference>
<evidence type="ECO:0000313" key="11">
    <source>
        <dbReference type="EnsemblPlants" id="Solyc06g072110.3.1"/>
    </source>
</evidence>
<evidence type="ECO:0000256" key="5">
    <source>
        <dbReference type="ARBA" id="ARBA00022989"/>
    </source>
</evidence>
<accession>A0A3Q7GZ82</accession>
<keyword evidence="2" id="KW-0813">Transport</keyword>
<dbReference type="CDD" id="cd21675">
    <property type="entry name" value="SMP_TEX2"/>
    <property type="match status" value="1"/>
</dbReference>
<dbReference type="PaxDb" id="4081-Solyc06g072110.2.1"/>
<sequence>MLLLFIVFVLGAVTVIAIEAVCVVYLIRWLNRRLAREVDKAKPDGSLSSTEDFDFSLYLKQGTVWVLESERIPKALPVDKAVTQQKSKKEVLEVTPTQKFAQIKDHHLVFTESDGSHVEIPLKGCIIAAVSASSLSTRKWAKRYPIKIECRASTSCEGSRILYIYLETCWEKEAWCKSLRLASCEDQVKLTWFAKLNIEFQNYLTSLNAGYPSFMKPYSSVSPDLGDKSSKFDGSSSKVRQFLKKLGKKASKSIPENKGSSISTSDHEERKISERAQSLQDLSFAGGGIKLAPTRKPLDFSTKDVAVPSSTSTSSGLGSRSQTSVTSDADSDERIFGDEGTLCWNLLISRLFFDAKRNDQMKTSLQARIQRTLSNIRIPSYIGEVTCTSVNIGNLPPYIRAMRVLPSDMNEFWAFEIDLQYSGDAILEVETRVAVQDLDLPEGDEPETESGAIHDVKYDLLEGVEQFGKQKHSEVNVDKMDQAKEDGMRSSNSTPNVLPQVSKWKSIFNSVAKQVSQSSLVSRKAYNLDVKGSILSTSSLVSRHKGFLFPIDFSKMKECNKMVIVMTTQEPKVSLSLGIRIASIQGTMRLYIKPPPSDQIWFGFTSMPDIDIHLDSSVGEHKISSGHLSLFLINRFKGAIRETLVLPNCESVSIPFMLAEKDDWVPRQVAPFLWLNREGAGNNANRQEASSSQPADATRVTEVDKGGTNGNSESKTEIPGKTGWSTQQSKSLDPHALLSVPTHSPETGSTSSNGGSNQAKTKKLGWSALQSKSLDHASLSVPIAQPGTNNQPLEELGAPLLKHEEQQEGHLESTAENIECKSPSRQLLLLEKNQITGEDDSKCTRLGRRARMLGLGKKMGEKLEERARHIEEKGRNLVERMRGQQ</sequence>
<comment type="subcellular location">
    <subcellularLocation>
        <location evidence="1">Endoplasmic reticulum membrane</location>
    </subcellularLocation>
</comment>
<dbReference type="GO" id="GO:0005783">
    <property type="term" value="C:endoplasmic reticulum"/>
    <property type="evidence" value="ECO:0000318"/>
    <property type="project" value="GO_Central"/>
</dbReference>
<dbReference type="PANTHER" id="PTHR13466:SF21">
    <property type="entry name" value="TESTIS-EXPRESSED SEQUENCE 2 PROTEIN-LIKE ISOFORM X1"/>
    <property type="match status" value="1"/>
</dbReference>
<evidence type="ECO:0000256" key="4">
    <source>
        <dbReference type="ARBA" id="ARBA00022824"/>
    </source>
</evidence>
<dbReference type="InParanoid" id="A0A3Q7GZ82"/>
<feature type="compositionally biased region" description="Polar residues" evidence="9">
    <location>
        <begin position="682"/>
        <end position="695"/>
    </location>
</feature>
<dbReference type="GO" id="GO:0008289">
    <property type="term" value="F:lipid binding"/>
    <property type="evidence" value="ECO:0000318"/>
    <property type="project" value="GO_Central"/>
</dbReference>
<feature type="compositionally biased region" description="Low complexity" evidence="9">
    <location>
        <begin position="747"/>
        <end position="757"/>
    </location>
</feature>
<reference evidence="11" key="1">
    <citation type="journal article" date="2012" name="Nature">
        <title>The tomato genome sequence provides insights into fleshy fruit evolution.</title>
        <authorList>
            <consortium name="Tomato Genome Consortium"/>
        </authorList>
    </citation>
    <scope>NUCLEOTIDE SEQUENCE [LARGE SCALE GENOMIC DNA]</scope>
    <source>
        <strain evidence="11">cv. Heinz 1706</strain>
    </source>
</reference>
<evidence type="ECO:0000256" key="1">
    <source>
        <dbReference type="ARBA" id="ARBA00004586"/>
    </source>
</evidence>
<keyword evidence="4" id="KW-0256">Endoplasmic reticulum</keyword>
<dbReference type="FunCoup" id="A0A3Q7GZ82">
    <property type="interactions" value="1681"/>
</dbReference>
<dbReference type="PANTHER" id="PTHR13466">
    <property type="entry name" value="TEX2 PROTEIN-RELATED"/>
    <property type="match status" value="1"/>
</dbReference>
<keyword evidence="12" id="KW-1185">Reference proteome</keyword>
<keyword evidence="3" id="KW-0812">Transmembrane</keyword>
<feature type="domain" description="SMP-LTD" evidence="10">
    <location>
        <begin position="338"/>
        <end position="655"/>
    </location>
</feature>
<dbReference type="Pfam" id="PF23065">
    <property type="entry name" value="PH_SMPa"/>
    <property type="match status" value="1"/>
</dbReference>
<name>A0A3Q7GZ82_SOLLC</name>
<evidence type="ECO:0000256" key="3">
    <source>
        <dbReference type="ARBA" id="ARBA00022692"/>
    </source>
</evidence>
<keyword evidence="6" id="KW-0445">Lipid transport</keyword>
<evidence type="ECO:0000256" key="2">
    <source>
        <dbReference type="ARBA" id="ARBA00022448"/>
    </source>
</evidence>
<evidence type="ECO:0000256" key="6">
    <source>
        <dbReference type="ARBA" id="ARBA00023055"/>
    </source>
</evidence>
<evidence type="ECO:0000259" key="10">
    <source>
        <dbReference type="PROSITE" id="PS51847"/>
    </source>
</evidence>
<dbReference type="GO" id="GO:0006869">
    <property type="term" value="P:lipid transport"/>
    <property type="evidence" value="ECO:0007669"/>
    <property type="project" value="UniProtKB-KW"/>
</dbReference>
<dbReference type="Gramene" id="Solyc06g072110.3.1">
    <property type="protein sequence ID" value="Solyc06g072110.3.1"/>
    <property type="gene ID" value="Solyc06g072110.3"/>
</dbReference>
<evidence type="ECO:0000256" key="9">
    <source>
        <dbReference type="SAM" id="MobiDB-lite"/>
    </source>
</evidence>
<keyword evidence="5" id="KW-1133">Transmembrane helix</keyword>
<keyword evidence="7" id="KW-0446">Lipid-binding</keyword>
<feature type="compositionally biased region" description="Low complexity" evidence="9">
    <location>
        <begin position="309"/>
        <end position="324"/>
    </location>
</feature>
<dbReference type="STRING" id="4081.A0A3Q7GZ82"/>
<keyword evidence="8" id="KW-0472">Membrane</keyword>
<feature type="region of interest" description="Disordered" evidence="9">
    <location>
        <begin position="302"/>
        <end position="332"/>
    </location>
</feature>
<dbReference type="EnsemblPlants" id="Solyc06g072110.3.1">
    <property type="protein sequence ID" value="Solyc06g072110.3.1"/>
    <property type="gene ID" value="Solyc06g072110.3"/>
</dbReference>
<feature type="region of interest" description="Disordered" evidence="9">
    <location>
        <begin position="246"/>
        <end position="272"/>
    </location>
</feature>
<dbReference type="PROSITE" id="PS51847">
    <property type="entry name" value="SMP"/>
    <property type="match status" value="1"/>
</dbReference>
<evidence type="ECO:0000256" key="7">
    <source>
        <dbReference type="ARBA" id="ARBA00023121"/>
    </source>
</evidence>
<protein>
    <recommendedName>
        <fullName evidence="10">SMP-LTD domain-containing protein</fullName>
    </recommendedName>
</protein>
<evidence type="ECO:0000256" key="8">
    <source>
        <dbReference type="ARBA" id="ARBA00023136"/>
    </source>
</evidence>
<organism evidence="11">
    <name type="scientific">Solanum lycopersicum</name>
    <name type="common">Tomato</name>
    <name type="synonym">Lycopersicon esculentum</name>
    <dbReference type="NCBI Taxonomy" id="4081"/>
    <lineage>
        <taxon>Eukaryota</taxon>
        <taxon>Viridiplantae</taxon>
        <taxon>Streptophyta</taxon>
        <taxon>Embryophyta</taxon>
        <taxon>Tracheophyta</taxon>
        <taxon>Spermatophyta</taxon>
        <taxon>Magnoliopsida</taxon>
        <taxon>eudicotyledons</taxon>
        <taxon>Gunneridae</taxon>
        <taxon>Pentapetalae</taxon>
        <taxon>asterids</taxon>
        <taxon>lamiids</taxon>
        <taxon>Solanales</taxon>
        <taxon>Solanaceae</taxon>
        <taxon>Solanoideae</taxon>
        <taxon>Solaneae</taxon>
        <taxon>Solanum</taxon>
        <taxon>Solanum subgen. Lycopersicon</taxon>
    </lineage>
</organism>
<dbReference type="InterPro" id="IPR031468">
    <property type="entry name" value="SMP_LBD"/>
</dbReference>
<dbReference type="OMA" id="WLNQEND"/>
<dbReference type="AlphaFoldDB" id="A0A3Q7GZ82"/>
<proteinExistence type="predicted"/>
<dbReference type="GO" id="GO:0005789">
    <property type="term" value="C:endoplasmic reticulum membrane"/>
    <property type="evidence" value="ECO:0007669"/>
    <property type="project" value="UniProtKB-SubCell"/>
</dbReference>
<dbReference type="Proteomes" id="UP000004994">
    <property type="component" value="Chromosome 6"/>
</dbReference>
<feature type="region of interest" description="Disordered" evidence="9">
    <location>
        <begin position="682"/>
        <end position="764"/>
    </location>
</feature>
<evidence type="ECO:0000313" key="12">
    <source>
        <dbReference type="Proteomes" id="UP000004994"/>
    </source>
</evidence>